<keyword evidence="7 8" id="KW-0472">Membrane</keyword>
<dbReference type="InterPro" id="IPR002781">
    <property type="entry name" value="TM_pro_TauE-like"/>
</dbReference>
<name>A0A1I1UJZ7_9BURK</name>
<evidence type="ECO:0000256" key="1">
    <source>
        <dbReference type="ARBA" id="ARBA00004651"/>
    </source>
</evidence>
<keyword evidence="5 8" id="KW-0812">Transmembrane</keyword>
<evidence type="ECO:0000256" key="6">
    <source>
        <dbReference type="ARBA" id="ARBA00022989"/>
    </source>
</evidence>
<proteinExistence type="inferred from homology"/>
<dbReference type="Pfam" id="PF01925">
    <property type="entry name" value="TauE"/>
    <property type="match status" value="1"/>
</dbReference>
<evidence type="ECO:0000313" key="10">
    <source>
        <dbReference type="Proteomes" id="UP000199517"/>
    </source>
</evidence>
<dbReference type="PANTHER" id="PTHR30269">
    <property type="entry name" value="TRANSMEMBRANE PROTEIN YFCA"/>
    <property type="match status" value="1"/>
</dbReference>
<feature type="transmembrane region" description="Helical" evidence="8">
    <location>
        <begin position="102"/>
        <end position="118"/>
    </location>
</feature>
<comment type="subcellular location">
    <subcellularLocation>
        <location evidence="1 8">Cell membrane</location>
        <topology evidence="1 8">Multi-pass membrane protein</topology>
    </subcellularLocation>
</comment>
<dbReference type="InterPro" id="IPR052017">
    <property type="entry name" value="TSUP"/>
</dbReference>
<feature type="transmembrane region" description="Helical" evidence="8">
    <location>
        <begin position="6"/>
        <end position="39"/>
    </location>
</feature>
<dbReference type="Proteomes" id="UP000199517">
    <property type="component" value="Unassembled WGS sequence"/>
</dbReference>
<dbReference type="EMBL" id="FOMQ01000005">
    <property type="protein sequence ID" value="SFD71077.1"/>
    <property type="molecule type" value="Genomic_DNA"/>
</dbReference>
<dbReference type="STRING" id="32040.SAMN04489710_105101"/>
<evidence type="ECO:0000256" key="8">
    <source>
        <dbReference type="RuleBase" id="RU363041"/>
    </source>
</evidence>
<keyword evidence="10" id="KW-1185">Reference proteome</keyword>
<evidence type="ECO:0000256" key="7">
    <source>
        <dbReference type="ARBA" id="ARBA00023136"/>
    </source>
</evidence>
<organism evidence="9 10">
    <name type="scientific">Paracidovorax konjaci</name>
    <dbReference type="NCBI Taxonomy" id="32040"/>
    <lineage>
        <taxon>Bacteria</taxon>
        <taxon>Pseudomonadati</taxon>
        <taxon>Pseudomonadota</taxon>
        <taxon>Betaproteobacteria</taxon>
        <taxon>Burkholderiales</taxon>
        <taxon>Comamonadaceae</taxon>
        <taxon>Paracidovorax</taxon>
    </lineage>
</organism>
<evidence type="ECO:0000256" key="2">
    <source>
        <dbReference type="ARBA" id="ARBA00009142"/>
    </source>
</evidence>
<protein>
    <recommendedName>
        <fullName evidence="8">Probable membrane transporter protein</fullName>
    </recommendedName>
</protein>
<dbReference type="PANTHER" id="PTHR30269:SF0">
    <property type="entry name" value="MEMBRANE TRANSPORTER PROTEIN YFCA-RELATED"/>
    <property type="match status" value="1"/>
</dbReference>
<dbReference type="OrthoDB" id="554695at2"/>
<dbReference type="AlphaFoldDB" id="A0A1I1UJZ7"/>
<evidence type="ECO:0000313" key="9">
    <source>
        <dbReference type="EMBL" id="SFD71077.1"/>
    </source>
</evidence>
<evidence type="ECO:0000256" key="3">
    <source>
        <dbReference type="ARBA" id="ARBA00022448"/>
    </source>
</evidence>
<comment type="similarity">
    <text evidence="2 8">Belongs to the 4-toluene sulfonate uptake permease (TSUP) (TC 2.A.102) family.</text>
</comment>
<dbReference type="RefSeq" id="WP_092951348.1">
    <property type="nucleotide sequence ID" value="NZ_FOMQ01000005.1"/>
</dbReference>
<gene>
    <name evidence="9" type="ORF">SAMN04489710_105101</name>
</gene>
<accession>A0A1I1UJZ7</accession>
<feature type="transmembrane region" description="Helical" evidence="8">
    <location>
        <begin position="152"/>
        <end position="168"/>
    </location>
</feature>
<evidence type="ECO:0000256" key="5">
    <source>
        <dbReference type="ARBA" id="ARBA00022692"/>
    </source>
</evidence>
<keyword evidence="6 8" id="KW-1133">Transmembrane helix</keyword>
<reference evidence="10" key="1">
    <citation type="submission" date="2016-10" db="EMBL/GenBank/DDBJ databases">
        <authorList>
            <person name="Varghese N."/>
            <person name="Submissions S."/>
        </authorList>
    </citation>
    <scope>NUCLEOTIDE SEQUENCE [LARGE SCALE GENOMIC DNA]</scope>
    <source>
        <strain evidence="10">DSM 7481</strain>
    </source>
</reference>
<sequence>MDIETIAALAAVAFFAGFFDAIAGGGGLITLPALFLAGVEPVSAIATNKLQAASATLSATATFARKGLIDWSEGKYLIPFAMGGGVCGALLVSFFSKRWLEASVPVLLLLVASYFALAPRLDQGQRKARLSLFLFSATVAPLLGFYDGVFGPGVGSFFMVALVLLCGLRTMQAVSFTKLGNASCNVGSLLVFIAKGAILWPLAIAMACAAFAGAQLGARCAVKVGPRLVKPMIVVVCCALAAKLLSMPGNPLREAIAGALRAA</sequence>
<feature type="transmembrane region" description="Helical" evidence="8">
    <location>
        <begin position="76"/>
        <end position="96"/>
    </location>
</feature>
<evidence type="ECO:0000256" key="4">
    <source>
        <dbReference type="ARBA" id="ARBA00022475"/>
    </source>
</evidence>
<dbReference type="GO" id="GO:0005886">
    <property type="term" value="C:plasma membrane"/>
    <property type="evidence" value="ECO:0007669"/>
    <property type="project" value="UniProtKB-SubCell"/>
</dbReference>
<keyword evidence="3" id="KW-0813">Transport</keyword>
<keyword evidence="4 8" id="KW-1003">Cell membrane</keyword>
<feature type="transmembrane region" description="Helical" evidence="8">
    <location>
        <begin position="189"/>
        <end position="216"/>
    </location>
</feature>